<dbReference type="CDD" id="cd00130">
    <property type="entry name" value="PAS"/>
    <property type="match status" value="1"/>
</dbReference>
<proteinExistence type="predicted"/>
<dbReference type="Gene3D" id="1.10.10.60">
    <property type="entry name" value="Homeodomain-like"/>
    <property type="match status" value="1"/>
</dbReference>
<dbReference type="SMART" id="SM00091">
    <property type="entry name" value="PAS"/>
    <property type="match status" value="1"/>
</dbReference>
<dbReference type="InterPro" id="IPR025662">
    <property type="entry name" value="Sigma_54_int_dom_ATP-bd_1"/>
</dbReference>
<dbReference type="InterPro" id="IPR058031">
    <property type="entry name" value="AAA_lid_NorR"/>
</dbReference>
<dbReference type="Pfam" id="PF08448">
    <property type="entry name" value="PAS_4"/>
    <property type="match status" value="1"/>
</dbReference>
<evidence type="ECO:0000313" key="9">
    <source>
        <dbReference type="Proteomes" id="UP001148125"/>
    </source>
</evidence>
<dbReference type="PROSITE" id="PS00676">
    <property type="entry name" value="SIGMA54_INTERACT_2"/>
    <property type="match status" value="1"/>
</dbReference>
<dbReference type="InterPro" id="IPR025943">
    <property type="entry name" value="Sigma_54_int_dom_ATP-bd_2"/>
</dbReference>
<keyword evidence="3" id="KW-0805">Transcription regulation</keyword>
<sequence>MKLDHQLLSILESLHDAVIVVLTDYTVAYVNKAYTEQFNVPKEKIVGRNLHKIEENSRIIEVLKSGQPLINDCSYVHSLKKDVCANITPLIEKGKMTGVVTIMRDISEVTNLQEELKRYKMYSSELRKQLDQKSFSLLHSNVYKMKTVVSLAKKVAATDATIMLYGESGVGKEVFAKAIHEASTRHSKPFIPINIASIPDTLFESELFGFEDGSFTGSRKGGKKGLIELASGGTLFLDEIGEMSLNVQAKLLRVIQERSFHKVGGMKAIPMDVRIICATNRNLSEEIKKGTFREDLYYRINVVPITIPPLRERQEDLPFLVENLLHQLKSKYGKHVSVDEEIIAVLQQFTWPGNVRELYNVLEHMVAVCPRSHFVIDDIPDYIREGTENKHSEPPVFQRERVEFRTTNYQLNEVLEKTEKTLLQQVIKVSKNRSDAINKLGISRKAFYAKLKKYDMM</sequence>
<gene>
    <name evidence="8" type="ORF">N7Z68_20215</name>
</gene>
<evidence type="ECO:0000256" key="1">
    <source>
        <dbReference type="ARBA" id="ARBA00022741"/>
    </source>
</evidence>
<dbReference type="InterPro" id="IPR035965">
    <property type="entry name" value="PAS-like_dom_sf"/>
</dbReference>
<dbReference type="InterPro" id="IPR025944">
    <property type="entry name" value="Sigma_54_int_dom_CS"/>
</dbReference>
<dbReference type="CDD" id="cd00009">
    <property type="entry name" value="AAA"/>
    <property type="match status" value="1"/>
</dbReference>
<dbReference type="InterPro" id="IPR002197">
    <property type="entry name" value="HTH_Fis"/>
</dbReference>
<dbReference type="Pfam" id="PF25601">
    <property type="entry name" value="AAA_lid_14"/>
    <property type="match status" value="1"/>
</dbReference>
<dbReference type="SMART" id="SM00382">
    <property type="entry name" value="AAA"/>
    <property type="match status" value="1"/>
</dbReference>
<keyword evidence="2" id="KW-0067">ATP-binding</keyword>
<dbReference type="PANTHER" id="PTHR32071">
    <property type="entry name" value="TRANSCRIPTIONAL REGULATORY PROTEIN"/>
    <property type="match status" value="1"/>
</dbReference>
<dbReference type="Pfam" id="PF00158">
    <property type="entry name" value="Sigma54_activat"/>
    <property type="match status" value="1"/>
</dbReference>
<dbReference type="SUPFAM" id="SSF52540">
    <property type="entry name" value="P-loop containing nucleoside triphosphate hydrolases"/>
    <property type="match status" value="1"/>
</dbReference>
<protein>
    <submittedName>
        <fullName evidence="8">Sigma 54-interacting transcriptional regulator</fullName>
    </submittedName>
</protein>
<keyword evidence="4" id="KW-0238">DNA-binding</keyword>
<evidence type="ECO:0000256" key="5">
    <source>
        <dbReference type="ARBA" id="ARBA00023163"/>
    </source>
</evidence>
<keyword evidence="9" id="KW-1185">Reference proteome</keyword>
<dbReference type="Gene3D" id="1.10.8.60">
    <property type="match status" value="1"/>
</dbReference>
<dbReference type="RefSeq" id="WP_275120278.1">
    <property type="nucleotide sequence ID" value="NZ_JAOTPO010000019.1"/>
</dbReference>
<evidence type="ECO:0000313" key="8">
    <source>
        <dbReference type="EMBL" id="MDE5415677.1"/>
    </source>
</evidence>
<reference evidence="8" key="1">
    <citation type="submission" date="2024-05" db="EMBL/GenBank/DDBJ databases">
        <title>Alkalihalobacillus sp. strain MEB203 novel alkaliphilic bacterium from Lonar Lake, India.</title>
        <authorList>
            <person name="Joshi A."/>
            <person name="Thite S."/>
            <person name="Mengade P."/>
        </authorList>
    </citation>
    <scope>NUCLEOTIDE SEQUENCE</scope>
    <source>
        <strain evidence="8">MEB 203</strain>
    </source>
</reference>
<feature type="domain" description="PAS" evidence="7">
    <location>
        <begin position="3"/>
        <end position="50"/>
    </location>
</feature>
<dbReference type="InterPro" id="IPR003593">
    <property type="entry name" value="AAA+_ATPase"/>
</dbReference>
<feature type="domain" description="Sigma-54 factor interaction" evidence="6">
    <location>
        <begin position="138"/>
        <end position="367"/>
    </location>
</feature>
<organism evidence="8 9">
    <name type="scientific">Alkalihalobacterium chitinilyticum</name>
    <dbReference type="NCBI Taxonomy" id="2980103"/>
    <lineage>
        <taxon>Bacteria</taxon>
        <taxon>Bacillati</taxon>
        <taxon>Bacillota</taxon>
        <taxon>Bacilli</taxon>
        <taxon>Bacillales</taxon>
        <taxon>Bacillaceae</taxon>
        <taxon>Alkalihalobacterium</taxon>
    </lineage>
</organism>
<dbReference type="InterPro" id="IPR009057">
    <property type="entry name" value="Homeodomain-like_sf"/>
</dbReference>
<evidence type="ECO:0000256" key="2">
    <source>
        <dbReference type="ARBA" id="ARBA00022840"/>
    </source>
</evidence>
<dbReference type="InterPro" id="IPR002078">
    <property type="entry name" value="Sigma_54_int"/>
</dbReference>
<dbReference type="PROSITE" id="PS00688">
    <property type="entry name" value="SIGMA54_INTERACT_3"/>
    <property type="match status" value="1"/>
</dbReference>
<dbReference type="Gene3D" id="3.40.50.300">
    <property type="entry name" value="P-loop containing nucleotide triphosphate hydrolases"/>
    <property type="match status" value="1"/>
</dbReference>
<keyword evidence="1" id="KW-0547">Nucleotide-binding</keyword>
<dbReference type="SUPFAM" id="SSF46689">
    <property type="entry name" value="Homeodomain-like"/>
    <property type="match status" value="1"/>
</dbReference>
<dbReference type="PROSITE" id="PS00675">
    <property type="entry name" value="SIGMA54_INTERACT_1"/>
    <property type="match status" value="1"/>
</dbReference>
<evidence type="ECO:0000259" key="7">
    <source>
        <dbReference type="PROSITE" id="PS50112"/>
    </source>
</evidence>
<dbReference type="InterPro" id="IPR013656">
    <property type="entry name" value="PAS_4"/>
</dbReference>
<dbReference type="Proteomes" id="UP001148125">
    <property type="component" value="Unassembled WGS sequence"/>
</dbReference>
<dbReference type="InterPro" id="IPR000014">
    <property type="entry name" value="PAS"/>
</dbReference>
<name>A0ABT5VLL7_9BACI</name>
<dbReference type="NCBIfam" id="TIGR00229">
    <property type="entry name" value="sensory_box"/>
    <property type="match status" value="1"/>
</dbReference>
<dbReference type="PROSITE" id="PS50045">
    <property type="entry name" value="SIGMA54_INTERACT_4"/>
    <property type="match status" value="1"/>
</dbReference>
<keyword evidence="5" id="KW-0804">Transcription</keyword>
<dbReference type="PROSITE" id="PS50112">
    <property type="entry name" value="PAS"/>
    <property type="match status" value="1"/>
</dbReference>
<comment type="caution">
    <text evidence="8">The sequence shown here is derived from an EMBL/GenBank/DDBJ whole genome shotgun (WGS) entry which is preliminary data.</text>
</comment>
<evidence type="ECO:0000256" key="3">
    <source>
        <dbReference type="ARBA" id="ARBA00023015"/>
    </source>
</evidence>
<dbReference type="SUPFAM" id="SSF55785">
    <property type="entry name" value="PYP-like sensor domain (PAS domain)"/>
    <property type="match status" value="1"/>
</dbReference>
<dbReference type="EMBL" id="JAOTPO010000019">
    <property type="protein sequence ID" value="MDE5415677.1"/>
    <property type="molecule type" value="Genomic_DNA"/>
</dbReference>
<dbReference type="InterPro" id="IPR027417">
    <property type="entry name" value="P-loop_NTPase"/>
</dbReference>
<dbReference type="Gene3D" id="3.30.450.20">
    <property type="entry name" value="PAS domain"/>
    <property type="match status" value="1"/>
</dbReference>
<dbReference type="Pfam" id="PF02954">
    <property type="entry name" value="HTH_8"/>
    <property type="match status" value="1"/>
</dbReference>
<evidence type="ECO:0000259" key="6">
    <source>
        <dbReference type="PROSITE" id="PS50045"/>
    </source>
</evidence>
<evidence type="ECO:0000256" key="4">
    <source>
        <dbReference type="ARBA" id="ARBA00023125"/>
    </source>
</evidence>
<accession>A0ABT5VLL7</accession>